<evidence type="ECO:0008006" key="3">
    <source>
        <dbReference type="Google" id="ProtNLM"/>
    </source>
</evidence>
<protein>
    <recommendedName>
        <fullName evidence="3">BTB domain-containing protein</fullName>
    </recommendedName>
</protein>
<sequence>MPRDHKRHETQHLFQPHIRLIDKHRMSECLFPKCKAIDNCQLPVDIILQSSDGETLGAHTRNLEVFNDAFPSPESVSHSATDVITLTENAEILLLLLKFSHNCTLPDISCLSFETTRALYEGADKYGNQIAAQACKSALRKHFESLSPEACLDHLVYKLSKNDVDDIDAVIRRTMTLPLVQVLCKLKEEPLSGTDALLTYALYRDQWRDSATKYRDTINSKMVLLDREEQIILDRLKVEEMILTEWDFSAFTEGVIRIRPRMKNSNRSMAMLQSLGFVVKSYPTWLQMEDLRRGQEARRV</sequence>
<name>V2XG23_MONRO</name>
<keyword evidence="2" id="KW-1185">Reference proteome</keyword>
<dbReference type="AlphaFoldDB" id="V2XG23"/>
<dbReference type="OrthoDB" id="3184970at2759"/>
<proteinExistence type="predicted"/>
<dbReference type="Proteomes" id="UP000017559">
    <property type="component" value="Unassembled WGS sequence"/>
</dbReference>
<dbReference type="EMBL" id="AWSO01000263">
    <property type="protein sequence ID" value="ESK92662.1"/>
    <property type="molecule type" value="Genomic_DNA"/>
</dbReference>
<reference evidence="1 2" key="1">
    <citation type="journal article" date="2014" name="BMC Genomics">
        <title>Genome and secretome analysis of the hemibiotrophic fungal pathogen, Moniliophthora roreri, which causes frosty pod rot disease of cacao: mechanisms of the biotrophic and necrotrophic phases.</title>
        <authorList>
            <person name="Meinhardt L.W."/>
            <person name="Costa G.G.L."/>
            <person name="Thomazella D.P.T."/>
            <person name="Teixeira P.J.P.L."/>
            <person name="Carazzolle M.F."/>
            <person name="Schuster S.C."/>
            <person name="Carlson J.E."/>
            <person name="Guiltinan M.J."/>
            <person name="Mieczkowski P."/>
            <person name="Farmer A."/>
            <person name="Ramaraj T."/>
            <person name="Crozier J."/>
            <person name="Davis R.E."/>
            <person name="Shao J."/>
            <person name="Melnick R.L."/>
            <person name="Pereira G.A.G."/>
            <person name="Bailey B.A."/>
        </authorList>
    </citation>
    <scope>NUCLEOTIDE SEQUENCE [LARGE SCALE GENOMIC DNA]</scope>
    <source>
        <strain evidence="1 2">MCA 2997</strain>
    </source>
</reference>
<comment type="caution">
    <text evidence="1">The sequence shown here is derived from an EMBL/GenBank/DDBJ whole genome shotgun (WGS) entry which is preliminary data.</text>
</comment>
<accession>V2XG23</accession>
<dbReference type="InterPro" id="IPR011333">
    <property type="entry name" value="SKP1/BTB/POZ_sf"/>
</dbReference>
<evidence type="ECO:0000313" key="1">
    <source>
        <dbReference type="EMBL" id="ESK92662.1"/>
    </source>
</evidence>
<evidence type="ECO:0000313" key="2">
    <source>
        <dbReference type="Proteomes" id="UP000017559"/>
    </source>
</evidence>
<dbReference type="KEGG" id="mrr:Moror_16038"/>
<organism evidence="1 2">
    <name type="scientific">Moniliophthora roreri (strain MCA 2997)</name>
    <name type="common">Cocoa frosty pod rot fungus</name>
    <name type="synonym">Crinipellis roreri</name>
    <dbReference type="NCBI Taxonomy" id="1381753"/>
    <lineage>
        <taxon>Eukaryota</taxon>
        <taxon>Fungi</taxon>
        <taxon>Dikarya</taxon>
        <taxon>Basidiomycota</taxon>
        <taxon>Agaricomycotina</taxon>
        <taxon>Agaricomycetes</taxon>
        <taxon>Agaricomycetidae</taxon>
        <taxon>Agaricales</taxon>
        <taxon>Marasmiineae</taxon>
        <taxon>Marasmiaceae</taxon>
        <taxon>Moniliophthora</taxon>
    </lineage>
</organism>
<gene>
    <name evidence="1" type="ORF">Moror_16038</name>
</gene>
<dbReference type="Gene3D" id="3.30.710.10">
    <property type="entry name" value="Potassium Channel Kv1.1, Chain A"/>
    <property type="match status" value="1"/>
</dbReference>
<dbReference type="HOGENOM" id="CLU_075133_2_0_1"/>